<evidence type="ECO:0000256" key="1">
    <source>
        <dbReference type="SAM" id="Coils"/>
    </source>
</evidence>
<feature type="coiled-coil region" evidence="1">
    <location>
        <begin position="147"/>
        <end position="181"/>
    </location>
</feature>
<feature type="coiled-coil region" evidence="1">
    <location>
        <begin position="3"/>
        <end position="104"/>
    </location>
</feature>
<evidence type="ECO:0000313" key="3">
    <source>
        <dbReference type="Proteomes" id="UP000574390"/>
    </source>
</evidence>
<evidence type="ECO:0000313" key="2">
    <source>
        <dbReference type="EMBL" id="KAF4728209.1"/>
    </source>
</evidence>
<feature type="non-terminal residue" evidence="2">
    <location>
        <position position="183"/>
    </location>
</feature>
<proteinExistence type="predicted"/>
<sequence>AVIEKTKKKREQTSEIIEEIREKLEQLERDRTELREFEDAVREKTALEIVIADRERKQCGERMKELENEAQEVQLEFAEESAVLADITRELEKEKAKLDTVHEEVKGYTSRVSRLSKDRNSLSIEHAELSAGYQTREGGEIASYGEVDGLRNELETTRREAECLTEELEHEREALALDEERLR</sequence>
<dbReference type="AlphaFoldDB" id="A0A7J6S5I8"/>
<organism evidence="2 3">
    <name type="scientific">Perkinsus olseni</name>
    <name type="common">Perkinsus atlanticus</name>
    <dbReference type="NCBI Taxonomy" id="32597"/>
    <lineage>
        <taxon>Eukaryota</taxon>
        <taxon>Sar</taxon>
        <taxon>Alveolata</taxon>
        <taxon>Perkinsozoa</taxon>
        <taxon>Perkinsea</taxon>
        <taxon>Perkinsida</taxon>
        <taxon>Perkinsidae</taxon>
        <taxon>Perkinsus</taxon>
    </lineage>
</organism>
<name>A0A7J6S5I8_PEROL</name>
<gene>
    <name evidence="2" type="ORF">FOZ62_014570</name>
</gene>
<reference evidence="2 3" key="1">
    <citation type="submission" date="2020-04" db="EMBL/GenBank/DDBJ databases">
        <title>Perkinsus olseni comparative genomics.</title>
        <authorList>
            <person name="Bogema D.R."/>
        </authorList>
    </citation>
    <scope>NUCLEOTIDE SEQUENCE [LARGE SCALE GENOMIC DNA]</scope>
    <source>
        <strain evidence="2">ATCC PRA-205</strain>
    </source>
</reference>
<protein>
    <submittedName>
        <fullName evidence="2">Uncharacterized protein</fullName>
    </submittedName>
</protein>
<keyword evidence="1" id="KW-0175">Coiled coil</keyword>
<dbReference type="EMBL" id="JABANM010017179">
    <property type="protein sequence ID" value="KAF4728209.1"/>
    <property type="molecule type" value="Genomic_DNA"/>
</dbReference>
<dbReference type="Proteomes" id="UP000574390">
    <property type="component" value="Unassembled WGS sequence"/>
</dbReference>
<accession>A0A7J6S5I8</accession>
<comment type="caution">
    <text evidence="2">The sequence shown here is derived from an EMBL/GenBank/DDBJ whole genome shotgun (WGS) entry which is preliminary data.</text>
</comment>